<dbReference type="PANTHER" id="PTHR35529">
    <property type="entry name" value="MANGANESE EFFLUX PUMP MNTP-RELATED"/>
    <property type="match status" value="1"/>
</dbReference>
<feature type="transmembrane region" description="Helical" evidence="5">
    <location>
        <begin position="91"/>
        <end position="111"/>
    </location>
</feature>
<evidence type="ECO:0000256" key="2">
    <source>
        <dbReference type="ARBA" id="ARBA00022692"/>
    </source>
</evidence>
<accession>A0A7G9GZK1</accession>
<evidence type="ECO:0000256" key="4">
    <source>
        <dbReference type="ARBA" id="ARBA00023136"/>
    </source>
</evidence>
<keyword evidence="4 5" id="KW-0472">Membrane</keyword>
<reference evidence="6 7" key="1">
    <citation type="submission" date="2020-08" db="EMBL/GenBank/DDBJ databases">
        <authorList>
            <person name="Liu C."/>
            <person name="Sun Q."/>
        </authorList>
    </citation>
    <scope>NUCLEOTIDE SEQUENCE [LARGE SCALE GENOMIC DNA]</scope>
    <source>
        <strain evidence="6 7">NSJ-57</strain>
    </source>
</reference>
<keyword evidence="3 5" id="KW-1133">Transmembrane helix</keyword>
<evidence type="ECO:0000256" key="5">
    <source>
        <dbReference type="SAM" id="Phobius"/>
    </source>
</evidence>
<evidence type="ECO:0000256" key="3">
    <source>
        <dbReference type="ARBA" id="ARBA00022989"/>
    </source>
</evidence>
<dbReference type="PANTHER" id="PTHR35529:SF1">
    <property type="entry name" value="MANGANESE EFFLUX PUMP MNTP-RELATED"/>
    <property type="match status" value="1"/>
</dbReference>
<keyword evidence="7" id="KW-1185">Reference proteome</keyword>
<proteinExistence type="predicted"/>
<keyword evidence="2 5" id="KW-0812">Transmembrane</keyword>
<feature type="transmembrane region" description="Helical" evidence="5">
    <location>
        <begin position="53"/>
        <end position="71"/>
    </location>
</feature>
<feature type="transmembrane region" description="Helical" evidence="5">
    <location>
        <begin position="21"/>
        <end position="41"/>
    </location>
</feature>
<dbReference type="InterPro" id="IPR003810">
    <property type="entry name" value="Mntp/YtaF"/>
</dbReference>
<dbReference type="Pfam" id="PF02659">
    <property type="entry name" value="Mntp"/>
    <property type="match status" value="1"/>
</dbReference>
<keyword evidence="1" id="KW-1003">Cell membrane</keyword>
<dbReference type="Proteomes" id="UP000515913">
    <property type="component" value="Chromosome"/>
</dbReference>
<name>A0A7G9GZK1_9FUSO</name>
<dbReference type="KEGG" id="fho:H9Q81_06420"/>
<dbReference type="EMBL" id="CP060637">
    <property type="protein sequence ID" value="QNM16233.1"/>
    <property type="molecule type" value="Genomic_DNA"/>
</dbReference>
<sequence length="130" mass="13701">MDAFAVCVCQGMAVTENKGKLGIKLGITFGCFQGLMPLLGYKIGNIFSDKISVYGNIIACIILVGIGINMIREAKNEEECSVISDLKTLIILGIATSIDAFIVGLSFAFNLTGKKSPSSIGGAMNCPIVF</sequence>
<evidence type="ECO:0000313" key="6">
    <source>
        <dbReference type="EMBL" id="QNM16233.1"/>
    </source>
</evidence>
<organism evidence="6 7">
    <name type="scientific">Fusobacterium hominis</name>
    <dbReference type="NCBI Taxonomy" id="2764326"/>
    <lineage>
        <taxon>Bacteria</taxon>
        <taxon>Fusobacteriati</taxon>
        <taxon>Fusobacteriota</taxon>
        <taxon>Fusobacteriia</taxon>
        <taxon>Fusobacteriales</taxon>
        <taxon>Fusobacteriaceae</taxon>
        <taxon>Fusobacterium</taxon>
    </lineage>
</organism>
<dbReference type="AlphaFoldDB" id="A0A7G9GZK1"/>
<protein>
    <submittedName>
        <fullName evidence="6">Manganese efflux pump</fullName>
    </submittedName>
</protein>
<evidence type="ECO:0000256" key="1">
    <source>
        <dbReference type="ARBA" id="ARBA00022475"/>
    </source>
</evidence>
<evidence type="ECO:0000313" key="7">
    <source>
        <dbReference type="Proteomes" id="UP000515913"/>
    </source>
</evidence>
<gene>
    <name evidence="6" type="ORF">H9Q81_06420</name>
</gene>